<keyword evidence="1" id="KW-1133">Transmembrane helix</keyword>
<dbReference type="EMBL" id="OZ075114">
    <property type="protein sequence ID" value="CAL5059459.1"/>
    <property type="molecule type" value="Genomic_DNA"/>
</dbReference>
<sequence length="169" mass="19064">MYSISISLTHLRPLKNCMRHLQVITGMATVQAAIARNRTHHAEARLLGDQDEKFSWLTVLGFLFLSLNSAMSIFRSQGDMMAIAFIIFSYLDLVALFICLKMFERALAGSSKREWLKIAVWILTTLLTFAFSYKVAAIMPPPVAVLVWLMAFATMSGGFIAFFICKEKK</sequence>
<evidence type="ECO:0000256" key="1">
    <source>
        <dbReference type="SAM" id="Phobius"/>
    </source>
</evidence>
<protein>
    <submittedName>
        <fullName evidence="2">Uncharacterized protein</fullName>
    </submittedName>
</protein>
<feature type="transmembrane region" description="Helical" evidence="1">
    <location>
        <begin position="54"/>
        <end position="74"/>
    </location>
</feature>
<dbReference type="Proteomes" id="UP001497457">
    <property type="component" value="Chromosome 4rd"/>
</dbReference>
<name>A0ABC9EL19_9POAL</name>
<dbReference type="Pfam" id="PF20100">
    <property type="entry name" value="DUF6490"/>
    <property type="match status" value="1"/>
</dbReference>
<dbReference type="AlphaFoldDB" id="A0ABC9EL19"/>
<keyword evidence="1" id="KW-0472">Membrane</keyword>
<keyword evidence="1" id="KW-0812">Transmembrane</keyword>
<proteinExistence type="predicted"/>
<dbReference type="PANTHER" id="PTHR46610:SF27">
    <property type="entry name" value="PGG DOMAIN-CONTAINING PROTEIN"/>
    <property type="match status" value="1"/>
</dbReference>
<feature type="transmembrane region" description="Helical" evidence="1">
    <location>
        <begin position="115"/>
        <end position="133"/>
    </location>
</feature>
<reference evidence="2" key="1">
    <citation type="submission" date="2024-10" db="EMBL/GenBank/DDBJ databases">
        <authorList>
            <person name="Ryan C."/>
        </authorList>
    </citation>
    <scope>NUCLEOTIDE SEQUENCE [LARGE SCALE GENOMIC DNA]</scope>
</reference>
<gene>
    <name evidence="2" type="ORF">URODEC1_LOCUS96645</name>
</gene>
<dbReference type="InterPro" id="IPR045501">
    <property type="entry name" value="DUF6490"/>
</dbReference>
<accession>A0ABC9EL19</accession>
<dbReference type="PANTHER" id="PTHR46610">
    <property type="entry name" value="OS05G0181300 PROTEIN"/>
    <property type="match status" value="1"/>
</dbReference>
<evidence type="ECO:0000313" key="3">
    <source>
        <dbReference type="Proteomes" id="UP001497457"/>
    </source>
</evidence>
<organism evidence="2 3">
    <name type="scientific">Urochloa decumbens</name>
    <dbReference type="NCBI Taxonomy" id="240449"/>
    <lineage>
        <taxon>Eukaryota</taxon>
        <taxon>Viridiplantae</taxon>
        <taxon>Streptophyta</taxon>
        <taxon>Embryophyta</taxon>
        <taxon>Tracheophyta</taxon>
        <taxon>Spermatophyta</taxon>
        <taxon>Magnoliopsida</taxon>
        <taxon>Liliopsida</taxon>
        <taxon>Poales</taxon>
        <taxon>Poaceae</taxon>
        <taxon>PACMAD clade</taxon>
        <taxon>Panicoideae</taxon>
        <taxon>Panicodae</taxon>
        <taxon>Paniceae</taxon>
        <taxon>Melinidinae</taxon>
        <taxon>Urochloa</taxon>
    </lineage>
</organism>
<feature type="transmembrane region" description="Helical" evidence="1">
    <location>
        <begin position="80"/>
        <end position="103"/>
    </location>
</feature>
<keyword evidence="3" id="KW-1185">Reference proteome</keyword>
<feature type="transmembrane region" description="Helical" evidence="1">
    <location>
        <begin position="145"/>
        <end position="165"/>
    </location>
</feature>
<evidence type="ECO:0000313" key="2">
    <source>
        <dbReference type="EMBL" id="CAL5059459.1"/>
    </source>
</evidence>